<reference evidence="1" key="1">
    <citation type="submission" date="2020-08" db="EMBL/GenBank/DDBJ databases">
        <title>Multicomponent nature underlies the extraordinary mechanical properties of spider dragline silk.</title>
        <authorList>
            <person name="Kono N."/>
            <person name="Nakamura H."/>
            <person name="Mori M."/>
            <person name="Yoshida Y."/>
            <person name="Ohtoshi R."/>
            <person name="Malay A.D."/>
            <person name="Moran D.A.P."/>
            <person name="Tomita M."/>
            <person name="Numata K."/>
            <person name="Arakawa K."/>
        </authorList>
    </citation>
    <scope>NUCLEOTIDE SEQUENCE</scope>
</reference>
<protein>
    <submittedName>
        <fullName evidence="1">Uncharacterized protein</fullName>
    </submittedName>
</protein>
<name>A0A8X6PS37_NEPPI</name>
<comment type="caution">
    <text evidence="1">The sequence shown here is derived from an EMBL/GenBank/DDBJ whole genome shotgun (WGS) entry which is preliminary data.</text>
</comment>
<accession>A0A8X6PS37</accession>
<dbReference type="EMBL" id="BMAW01072115">
    <property type="protein sequence ID" value="GFT81265.1"/>
    <property type="molecule type" value="Genomic_DNA"/>
</dbReference>
<dbReference type="AlphaFoldDB" id="A0A8X6PS37"/>
<proteinExistence type="predicted"/>
<sequence length="105" mass="11905">MFSIPFTSNPYDNSKSYSPFPSLHLFCICHQIERCTLLKEQFSDQSLDPYLSSGAKPVFNVINWGLPSGLSSRTMRCRNCGKDSTPKSFIIYKRDIIGLSIDTFP</sequence>
<evidence type="ECO:0000313" key="2">
    <source>
        <dbReference type="Proteomes" id="UP000887013"/>
    </source>
</evidence>
<organism evidence="1 2">
    <name type="scientific">Nephila pilipes</name>
    <name type="common">Giant wood spider</name>
    <name type="synonym">Nephila maculata</name>
    <dbReference type="NCBI Taxonomy" id="299642"/>
    <lineage>
        <taxon>Eukaryota</taxon>
        <taxon>Metazoa</taxon>
        <taxon>Ecdysozoa</taxon>
        <taxon>Arthropoda</taxon>
        <taxon>Chelicerata</taxon>
        <taxon>Arachnida</taxon>
        <taxon>Araneae</taxon>
        <taxon>Araneomorphae</taxon>
        <taxon>Entelegynae</taxon>
        <taxon>Araneoidea</taxon>
        <taxon>Nephilidae</taxon>
        <taxon>Nephila</taxon>
    </lineage>
</organism>
<dbReference type="Proteomes" id="UP000887013">
    <property type="component" value="Unassembled WGS sequence"/>
</dbReference>
<keyword evidence="2" id="KW-1185">Reference proteome</keyword>
<evidence type="ECO:0000313" key="1">
    <source>
        <dbReference type="EMBL" id="GFT81265.1"/>
    </source>
</evidence>
<gene>
    <name evidence="1" type="ORF">NPIL_359181</name>
</gene>